<comment type="similarity">
    <text evidence="7">Belongs to the binding-protein-dependent transport system permease family.</text>
</comment>
<dbReference type="PANTHER" id="PTHR30151">
    <property type="entry name" value="ALKANE SULFONATE ABC TRANSPORTER-RELATED, MEMBRANE SUBUNIT"/>
    <property type="match status" value="1"/>
</dbReference>
<feature type="transmembrane region" description="Helical" evidence="7">
    <location>
        <begin position="300"/>
        <end position="319"/>
    </location>
</feature>
<dbReference type="GO" id="GO:0005886">
    <property type="term" value="C:plasma membrane"/>
    <property type="evidence" value="ECO:0007669"/>
    <property type="project" value="UniProtKB-SubCell"/>
</dbReference>
<evidence type="ECO:0000256" key="2">
    <source>
        <dbReference type="ARBA" id="ARBA00022448"/>
    </source>
</evidence>
<dbReference type="AlphaFoldDB" id="A0A917Q7P1"/>
<evidence type="ECO:0000256" key="1">
    <source>
        <dbReference type="ARBA" id="ARBA00004651"/>
    </source>
</evidence>
<evidence type="ECO:0000313" key="9">
    <source>
        <dbReference type="EMBL" id="GGK34093.1"/>
    </source>
</evidence>
<evidence type="ECO:0000256" key="3">
    <source>
        <dbReference type="ARBA" id="ARBA00022475"/>
    </source>
</evidence>
<organism evidence="9 10">
    <name type="scientific">Nocardia camponoti</name>
    <dbReference type="NCBI Taxonomy" id="1616106"/>
    <lineage>
        <taxon>Bacteria</taxon>
        <taxon>Bacillati</taxon>
        <taxon>Actinomycetota</taxon>
        <taxon>Actinomycetes</taxon>
        <taxon>Mycobacteriales</taxon>
        <taxon>Nocardiaceae</taxon>
        <taxon>Nocardia</taxon>
    </lineage>
</organism>
<evidence type="ECO:0000256" key="4">
    <source>
        <dbReference type="ARBA" id="ARBA00022692"/>
    </source>
</evidence>
<dbReference type="RefSeq" id="WP_188826825.1">
    <property type="nucleotide sequence ID" value="NZ_BMMW01000001.1"/>
</dbReference>
<accession>A0A917Q7P1</accession>
<keyword evidence="2 7" id="KW-0813">Transport</keyword>
<dbReference type="Proteomes" id="UP000612956">
    <property type="component" value="Unassembled WGS sequence"/>
</dbReference>
<dbReference type="InterPro" id="IPR035906">
    <property type="entry name" value="MetI-like_sf"/>
</dbReference>
<proteinExistence type="inferred from homology"/>
<dbReference type="SUPFAM" id="SSF161098">
    <property type="entry name" value="MetI-like"/>
    <property type="match status" value="1"/>
</dbReference>
<dbReference type="InterPro" id="IPR000515">
    <property type="entry name" value="MetI-like"/>
</dbReference>
<feature type="transmembrane region" description="Helical" evidence="7">
    <location>
        <begin position="257"/>
        <end position="280"/>
    </location>
</feature>
<evidence type="ECO:0000256" key="7">
    <source>
        <dbReference type="RuleBase" id="RU363032"/>
    </source>
</evidence>
<feature type="transmembrane region" description="Helical" evidence="7">
    <location>
        <begin position="202"/>
        <end position="223"/>
    </location>
</feature>
<feature type="transmembrane region" description="Helical" evidence="7">
    <location>
        <begin position="142"/>
        <end position="164"/>
    </location>
</feature>
<keyword evidence="5 7" id="KW-1133">Transmembrane helix</keyword>
<reference evidence="9" key="2">
    <citation type="submission" date="2020-09" db="EMBL/GenBank/DDBJ databases">
        <authorList>
            <person name="Sun Q."/>
            <person name="Zhou Y."/>
        </authorList>
    </citation>
    <scope>NUCLEOTIDE SEQUENCE</scope>
    <source>
        <strain evidence="9">CGMCC 4.7278</strain>
    </source>
</reference>
<keyword evidence="6 7" id="KW-0472">Membrane</keyword>
<feature type="domain" description="ABC transmembrane type-1" evidence="8">
    <location>
        <begin position="138"/>
        <end position="318"/>
    </location>
</feature>
<evidence type="ECO:0000256" key="5">
    <source>
        <dbReference type="ARBA" id="ARBA00022989"/>
    </source>
</evidence>
<feature type="transmembrane region" description="Helical" evidence="7">
    <location>
        <begin position="176"/>
        <end position="196"/>
    </location>
</feature>
<name>A0A917Q7P1_9NOCA</name>
<keyword evidence="4 7" id="KW-0812">Transmembrane</keyword>
<dbReference type="PROSITE" id="PS50928">
    <property type="entry name" value="ABC_TM1"/>
    <property type="match status" value="1"/>
</dbReference>
<comment type="caution">
    <text evidence="9">The sequence shown here is derived from an EMBL/GenBank/DDBJ whole genome shotgun (WGS) entry which is preliminary data.</text>
</comment>
<keyword evidence="3" id="KW-1003">Cell membrane</keyword>
<dbReference type="Gene3D" id="1.10.3720.10">
    <property type="entry name" value="MetI-like"/>
    <property type="match status" value="1"/>
</dbReference>
<keyword evidence="10" id="KW-1185">Reference proteome</keyword>
<gene>
    <name evidence="9" type="ORF">GCM10011591_02240</name>
</gene>
<protein>
    <submittedName>
        <fullName evidence="9">ABC transporter permease</fullName>
    </submittedName>
</protein>
<feature type="transmembrane region" description="Helical" evidence="7">
    <location>
        <begin position="26"/>
        <end position="45"/>
    </location>
</feature>
<dbReference type="PANTHER" id="PTHR30151:SF0">
    <property type="entry name" value="ABC TRANSPORTER PERMEASE PROTEIN MJ0413-RELATED"/>
    <property type="match status" value="1"/>
</dbReference>
<dbReference type="Pfam" id="PF00528">
    <property type="entry name" value="BPD_transp_1"/>
    <property type="match status" value="1"/>
</dbReference>
<evidence type="ECO:0000256" key="6">
    <source>
        <dbReference type="ARBA" id="ARBA00023136"/>
    </source>
</evidence>
<evidence type="ECO:0000259" key="8">
    <source>
        <dbReference type="PROSITE" id="PS50928"/>
    </source>
</evidence>
<comment type="subcellular location">
    <subcellularLocation>
        <location evidence="1 7">Cell membrane</location>
        <topology evidence="1 7">Multi-pass membrane protein</topology>
    </subcellularLocation>
</comment>
<sequence length="335" mass="36110">MTATITRPVTPTAAPVSVVRRNQPGVSFAVGWAIWALTAALTLAVPDKLDAADPRYVGIGFAGWTVFLAGWAVAGYFHFNAAAALRKWQPWIIVLGLWTLFWEWSTAKTAWLIPPHFASPQHLLSAGVSDFGLLVSSTYHSLLLLLIGFGIGSVAGFATGLAMGWSKVASYWGNPFLQFIGPVPAATLLPLVLVLAPTTYSGSVFMVAFGVWFPVAVLTRAGIAGVARGYFDVAQTLGASPSFLVWRIAVPGALPSIFTGLFMGLGASLAALAVAELLGVKNGLGWYIQWTKGWAAYPRMYVAILIMVVVCRVLMLVLFRVRNRALAWQKDLVRW</sequence>
<feature type="transmembrane region" description="Helical" evidence="7">
    <location>
        <begin position="91"/>
        <end position="113"/>
    </location>
</feature>
<dbReference type="GO" id="GO:0055085">
    <property type="term" value="P:transmembrane transport"/>
    <property type="evidence" value="ECO:0007669"/>
    <property type="project" value="InterPro"/>
</dbReference>
<evidence type="ECO:0000313" key="10">
    <source>
        <dbReference type="Proteomes" id="UP000612956"/>
    </source>
</evidence>
<dbReference type="EMBL" id="BMMW01000001">
    <property type="protein sequence ID" value="GGK34093.1"/>
    <property type="molecule type" value="Genomic_DNA"/>
</dbReference>
<reference evidence="9" key="1">
    <citation type="journal article" date="2014" name="Int. J. Syst. Evol. Microbiol.">
        <title>Complete genome sequence of Corynebacterium casei LMG S-19264T (=DSM 44701T), isolated from a smear-ripened cheese.</title>
        <authorList>
            <consortium name="US DOE Joint Genome Institute (JGI-PGF)"/>
            <person name="Walter F."/>
            <person name="Albersmeier A."/>
            <person name="Kalinowski J."/>
            <person name="Ruckert C."/>
        </authorList>
    </citation>
    <scope>NUCLEOTIDE SEQUENCE</scope>
    <source>
        <strain evidence="9">CGMCC 4.7278</strain>
    </source>
</reference>
<feature type="transmembrane region" description="Helical" evidence="7">
    <location>
        <begin position="57"/>
        <end position="79"/>
    </location>
</feature>